<feature type="active site" description="Proton acceptor" evidence="4">
    <location>
        <position position="406"/>
    </location>
</feature>
<evidence type="ECO:0000313" key="6">
    <source>
        <dbReference type="EMBL" id="PWN96918.1"/>
    </source>
</evidence>
<dbReference type="GeneID" id="37270362"/>
<feature type="domain" description="Epoxide hydrolase N-terminal" evidence="5">
    <location>
        <begin position="5"/>
        <end position="126"/>
    </location>
</feature>
<dbReference type="GO" id="GO:0004301">
    <property type="term" value="F:epoxide hydrolase activity"/>
    <property type="evidence" value="ECO:0007669"/>
    <property type="project" value="TreeGrafter"/>
</dbReference>
<feature type="active site" description="Nucleophile" evidence="4">
    <location>
        <position position="193"/>
    </location>
</feature>
<comment type="similarity">
    <text evidence="1">Belongs to the peptidase S33 family.</text>
</comment>
<dbReference type="Proteomes" id="UP000245946">
    <property type="component" value="Unassembled WGS sequence"/>
</dbReference>
<keyword evidence="3 6" id="KW-0378">Hydrolase</keyword>
<evidence type="ECO:0000313" key="7">
    <source>
        <dbReference type="Proteomes" id="UP000245946"/>
    </source>
</evidence>
<dbReference type="AlphaFoldDB" id="A0A316Z7G7"/>
<evidence type="ECO:0000256" key="1">
    <source>
        <dbReference type="ARBA" id="ARBA00010088"/>
    </source>
</evidence>
<evidence type="ECO:0000256" key="4">
    <source>
        <dbReference type="PIRSR" id="PIRSR001112-1"/>
    </source>
</evidence>
<keyword evidence="7" id="KW-1185">Reference proteome</keyword>
<evidence type="ECO:0000256" key="3">
    <source>
        <dbReference type="ARBA" id="ARBA00022801"/>
    </source>
</evidence>
<dbReference type="InterPro" id="IPR010497">
    <property type="entry name" value="Epoxide_hydro_N"/>
</dbReference>
<dbReference type="Gene3D" id="3.40.50.1820">
    <property type="entry name" value="alpha/beta hydrolase"/>
    <property type="match status" value="1"/>
</dbReference>
<dbReference type="GO" id="GO:0097176">
    <property type="term" value="P:epoxide metabolic process"/>
    <property type="evidence" value="ECO:0007669"/>
    <property type="project" value="TreeGrafter"/>
</dbReference>
<dbReference type="OrthoDB" id="7130006at2759"/>
<dbReference type="STRING" id="58919.A0A316Z7G7"/>
<evidence type="ECO:0000259" key="5">
    <source>
        <dbReference type="Pfam" id="PF06441"/>
    </source>
</evidence>
<dbReference type="PANTHER" id="PTHR21661:SF35">
    <property type="entry name" value="EPOXIDE HYDROLASE"/>
    <property type="match status" value="1"/>
</dbReference>
<keyword evidence="2" id="KW-0058">Aromatic hydrocarbons catabolism</keyword>
<dbReference type="EMBL" id="KZ819297">
    <property type="protein sequence ID" value="PWN96918.1"/>
    <property type="molecule type" value="Genomic_DNA"/>
</dbReference>
<protein>
    <submittedName>
        <fullName evidence="6">Alpha/beta-hydrolase</fullName>
    </submittedName>
</protein>
<dbReference type="PANTHER" id="PTHR21661">
    <property type="entry name" value="EPOXIDE HYDROLASE 1-RELATED"/>
    <property type="match status" value="1"/>
</dbReference>
<name>A0A316Z7G7_9BASI</name>
<dbReference type="PRINTS" id="PR00412">
    <property type="entry name" value="EPOXHYDRLASE"/>
</dbReference>
<dbReference type="InterPro" id="IPR029058">
    <property type="entry name" value="AB_hydrolase_fold"/>
</dbReference>
<feature type="active site" description="Proton donor" evidence="4">
    <location>
        <position position="346"/>
    </location>
</feature>
<gene>
    <name evidence="6" type="ORF">FA09DRAFT_330979</name>
</gene>
<dbReference type="InterPro" id="IPR016292">
    <property type="entry name" value="Epoxide_hydrolase"/>
</dbReference>
<dbReference type="PIRSF" id="PIRSF001112">
    <property type="entry name" value="Epoxide_hydrolase"/>
    <property type="match status" value="1"/>
</dbReference>
<organism evidence="6 7">
    <name type="scientific">Tilletiopsis washingtonensis</name>
    <dbReference type="NCBI Taxonomy" id="58919"/>
    <lineage>
        <taxon>Eukaryota</taxon>
        <taxon>Fungi</taxon>
        <taxon>Dikarya</taxon>
        <taxon>Basidiomycota</taxon>
        <taxon>Ustilaginomycotina</taxon>
        <taxon>Exobasidiomycetes</taxon>
        <taxon>Entylomatales</taxon>
        <taxon>Entylomatales incertae sedis</taxon>
        <taxon>Tilletiopsis</taxon>
    </lineage>
</organism>
<evidence type="ECO:0000256" key="2">
    <source>
        <dbReference type="ARBA" id="ARBA00022797"/>
    </source>
</evidence>
<proteinExistence type="inferred from homology"/>
<dbReference type="SUPFAM" id="SSF53474">
    <property type="entry name" value="alpha/beta-Hydrolases"/>
    <property type="match status" value="1"/>
</dbReference>
<dbReference type="Pfam" id="PF06441">
    <property type="entry name" value="EHN"/>
    <property type="match status" value="1"/>
</dbReference>
<reference evidence="6 7" key="1">
    <citation type="journal article" date="2018" name="Mol. Biol. Evol.">
        <title>Broad Genomic Sampling Reveals a Smut Pathogenic Ancestry of the Fungal Clade Ustilaginomycotina.</title>
        <authorList>
            <person name="Kijpornyongpan T."/>
            <person name="Mondo S.J."/>
            <person name="Barry K."/>
            <person name="Sandor L."/>
            <person name="Lee J."/>
            <person name="Lipzen A."/>
            <person name="Pangilinan J."/>
            <person name="LaButti K."/>
            <person name="Hainaut M."/>
            <person name="Henrissat B."/>
            <person name="Grigoriev I.V."/>
            <person name="Spatafora J.W."/>
            <person name="Aime M.C."/>
        </authorList>
    </citation>
    <scope>NUCLEOTIDE SEQUENCE [LARGE SCALE GENOMIC DNA]</scope>
    <source>
        <strain evidence="6 7">MCA 4186</strain>
    </source>
</reference>
<dbReference type="InterPro" id="IPR000639">
    <property type="entry name" value="Epox_hydrolase-like"/>
</dbReference>
<accession>A0A316Z7G7</accession>
<sequence>MATLKPIRFEFPDATLERLARRLDDAHLPDTPIVPDAGWKYGTELGKLKQILADWKSGAPARSDGSHAEGGGVQKWWKGVEKRINRHPHFLVEIEGISVHYQIAKSKDPDAVPLIFSHGWPGSFFEADLILDRLSAQSDKGTSFHVVVPSLPGYGLSGPPPRQGWTLQDTARVFDTLMTEVLGYKSYAAQGGDWGYAVTRFLANHPGCKAYHTNFIVPNPPMYASAIIAAEKVGAKGLAARTMPWLFSDFETGLVKRGLDYLDQGFGYYSIQSTKPASLGYGMHDSPVAVLSWFLDKFQGWSDPGAPAFAPKSKADSSSGINDENLLINVTLYWLSGTIHTSFLPYKEMGGLMYQLGTDRKLTAPARDKPYGHSGFPYELAGSPKAWIPRCGLNLVFYRTHEKGGHFAALDNPEALADDVRDFFTESFPRA</sequence>
<dbReference type="RefSeq" id="XP_025597197.1">
    <property type="nucleotide sequence ID" value="XM_025742818.1"/>
</dbReference>